<name>A0A0S2F7E0_LYSAN</name>
<gene>
    <name evidence="3" type="ORF">LA76x_1320</name>
</gene>
<reference evidence="3 4" key="1">
    <citation type="journal article" date="2015" name="BMC Genomics">
        <title>Comparative genomics and metabolic profiling of the genus Lysobacter.</title>
        <authorList>
            <person name="de Bruijn I."/>
            <person name="Cheng X."/>
            <person name="de Jager V."/>
            <person name="Exposito R.G."/>
            <person name="Watrous J."/>
            <person name="Patel N."/>
            <person name="Postma J."/>
            <person name="Dorrestein P.C."/>
            <person name="Kobayashi D."/>
            <person name="Raaijmakers J.M."/>
        </authorList>
    </citation>
    <scope>NUCLEOTIDE SEQUENCE [LARGE SCALE GENOMIC DNA]</scope>
    <source>
        <strain evidence="3 4">76</strain>
    </source>
</reference>
<accession>A0A0S2F7E0</accession>
<dbReference type="PATRIC" id="fig|84531.8.peg.1347"/>
<organism evidence="3 4">
    <name type="scientific">Lysobacter antibioticus</name>
    <dbReference type="NCBI Taxonomy" id="84531"/>
    <lineage>
        <taxon>Bacteria</taxon>
        <taxon>Pseudomonadati</taxon>
        <taxon>Pseudomonadota</taxon>
        <taxon>Gammaproteobacteria</taxon>
        <taxon>Lysobacterales</taxon>
        <taxon>Lysobacteraceae</taxon>
        <taxon>Lysobacter</taxon>
    </lineage>
</organism>
<dbReference type="Proteomes" id="UP000060787">
    <property type="component" value="Chromosome"/>
</dbReference>
<dbReference type="KEGG" id="lab:LA76x_1320"/>
<keyword evidence="2" id="KW-0732">Signal</keyword>
<dbReference type="RefSeq" id="WP_057917059.1">
    <property type="nucleotide sequence ID" value="NZ_CP011129.1"/>
</dbReference>
<evidence type="ECO:0000256" key="1">
    <source>
        <dbReference type="SAM" id="MobiDB-lite"/>
    </source>
</evidence>
<dbReference type="EMBL" id="CP011129">
    <property type="protein sequence ID" value="ALN79477.1"/>
    <property type="molecule type" value="Genomic_DNA"/>
</dbReference>
<feature type="chain" id="PRO_5006596763" description="Lipoprotein" evidence="2">
    <location>
        <begin position="22"/>
        <end position="222"/>
    </location>
</feature>
<feature type="region of interest" description="Disordered" evidence="1">
    <location>
        <begin position="145"/>
        <end position="169"/>
    </location>
</feature>
<keyword evidence="4" id="KW-1185">Reference proteome</keyword>
<proteinExistence type="predicted"/>
<evidence type="ECO:0008006" key="5">
    <source>
        <dbReference type="Google" id="ProtNLM"/>
    </source>
</evidence>
<dbReference type="AlphaFoldDB" id="A0A0S2F7E0"/>
<dbReference type="PROSITE" id="PS51257">
    <property type="entry name" value="PROKAR_LIPOPROTEIN"/>
    <property type="match status" value="1"/>
</dbReference>
<evidence type="ECO:0000313" key="4">
    <source>
        <dbReference type="Proteomes" id="UP000060787"/>
    </source>
</evidence>
<feature type="signal peptide" evidence="2">
    <location>
        <begin position="1"/>
        <end position="21"/>
    </location>
</feature>
<evidence type="ECO:0000256" key="2">
    <source>
        <dbReference type="SAM" id="SignalP"/>
    </source>
</evidence>
<protein>
    <recommendedName>
        <fullName evidence="5">Lipoprotein</fullName>
    </recommendedName>
</protein>
<sequence length="222" mass="22592">MFHRHLLAAVLTIAATGCVSSSVLIGTARPPIDPALVRLYVDPPERFEKVAILESNSDASWAITAQQKTNKAIDRLKIEAAKYGANGVLIQGVGDQYAGSVGVANAWSNGNTAFGIGSSAANYRKAGSGMAIYVYDQGTAVTSPLSQEAAAPSPSAGAPAPASASPPPTGSAYDAALRYAAERGCSAGGVSVVSGNVYRASCPSTGRSLVIQCQGQSCKEVN</sequence>
<feature type="compositionally biased region" description="Low complexity" evidence="1">
    <location>
        <begin position="149"/>
        <end position="163"/>
    </location>
</feature>
<evidence type="ECO:0000313" key="3">
    <source>
        <dbReference type="EMBL" id="ALN79477.1"/>
    </source>
</evidence>